<dbReference type="AlphaFoldDB" id="A0A1M6B6T8"/>
<dbReference type="InterPro" id="IPR036388">
    <property type="entry name" value="WH-like_DNA-bd_sf"/>
</dbReference>
<feature type="compositionally biased region" description="Polar residues" evidence="1">
    <location>
        <begin position="146"/>
        <end position="155"/>
    </location>
</feature>
<evidence type="ECO:0000256" key="1">
    <source>
        <dbReference type="SAM" id="MobiDB-lite"/>
    </source>
</evidence>
<reference evidence="2 3" key="1">
    <citation type="submission" date="2016-11" db="EMBL/GenBank/DDBJ databases">
        <authorList>
            <person name="Jaros S."/>
            <person name="Januszkiewicz K."/>
            <person name="Wedrychowicz H."/>
        </authorList>
    </citation>
    <scope>NUCLEOTIDE SEQUENCE [LARGE SCALE GENOMIC DNA]</scope>
    <source>
        <strain evidence="2 3">CECT 7868</strain>
    </source>
</reference>
<organism evidence="2 3">
    <name type="scientific">Vibrio aerogenes CECT 7868</name>
    <dbReference type="NCBI Taxonomy" id="1216006"/>
    <lineage>
        <taxon>Bacteria</taxon>
        <taxon>Pseudomonadati</taxon>
        <taxon>Pseudomonadota</taxon>
        <taxon>Gammaproteobacteria</taxon>
        <taxon>Vibrionales</taxon>
        <taxon>Vibrionaceae</taxon>
        <taxon>Vibrio</taxon>
    </lineage>
</organism>
<feature type="compositionally biased region" description="Polar residues" evidence="1">
    <location>
        <begin position="110"/>
        <end position="120"/>
    </location>
</feature>
<proteinExistence type="predicted"/>
<dbReference type="RefSeq" id="WP_073605335.1">
    <property type="nucleotide sequence ID" value="NZ_FQXZ01000040.1"/>
</dbReference>
<dbReference type="STRING" id="1216006.VA7868_03725"/>
<dbReference type="Proteomes" id="UP000184608">
    <property type="component" value="Unassembled WGS sequence"/>
</dbReference>
<evidence type="ECO:0000313" key="2">
    <source>
        <dbReference type="EMBL" id="SHI44469.1"/>
    </source>
</evidence>
<feature type="region of interest" description="Disordered" evidence="1">
    <location>
        <begin position="110"/>
        <end position="155"/>
    </location>
</feature>
<evidence type="ECO:0008006" key="4">
    <source>
        <dbReference type="Google" id="ProtNLM"/>
    </source>
</evidence>
<dbReference type="EMBL" id="FQXZ01000040">
    <property type="protein sequence ID" value="SHI44469.1"/>
    <property type="molecule type" value="Genomic_DNA"/>
</dbReference>
<dbReference type="Pfam" id="PF13730">
    <property type="entry name" value="HTH_36"/>
    <property type="match status" value="1"/>
</dbReference>
<dbReference type="InterPro" id="IPR036390">
    <property type="entry name" value="WH_DNA-bd_sf"/>
</dbReference>
<sequence length="267" mass="29833">MSVKVMSYVWDIQVFRGSDKLVMLCLADHADDSGFCWPSIDTIARKSGVSATTVKTTLKKLETAGWLTRKNQFRKADSGKLVRASNQYQLPVMRLRKMVNDQLDNEQANFDCSNPDQTKQLAGVSQIPARGRAESGDKPSRDPLNDPSNDQITTRRQPLDFSVFGEISEQQVKDILRIRKTNAGKAPVTQKVLSMLAKEFALAGQQSGLSLQDCLDEWEYRGWRSFKALWLQNSVSQVPGRKAPLRAEQPDFHSGDTSWADGLVLGV</sequence>
<keyword evidence="3" id="KW-1185">Reference proteome</keyword>
<dbReference type="SUPFAM" id="SSF46785">
    <property type="entry name" value="Winged helix' DNA-binding domain"/>
    <property type="match status" value="1"/>
</dbReference>
<protein>
    <recommendedName>
        <fullName evidence="4">MarR family protein</fullName>
    </recommendedName>
</protein>
<feature type="compositionally biased region" description="Basic and acidic residues" evidence="1">
    <location>
        <begin position="131"/>
        <end position="144"/>
    </location>
</feature>
<evidence type="ECO:0000313" key="3">
    <source>
        <dbReference type="Proteomes" id="UP000184608"/>
    </source>
</evidence>
<dbReference type="OrthoDB" id="9151463at2"/>
<name>A0A1M6B6T8_9VIBR</name>
<gene>
    <name evidence="2" type="ORF">VA7868_03725</name>
</gene>
<accession>A0A1M6B6T8</accession>
<dbReference type="Gene3D" id="1.10.10.10">
    <property type="entry name" value="Winged helix-like DNA-binding domain superfamily/Winged helix DNA-binding domain"/>
    <property type="match status" value="1"/>
</dbReference>